<proteinExistence type="predicted"/>
<dbReference type="Proteomes" id="UP000603200">
    <property type="component" value="Unassembled WGS sequence"/>
</dbReference>
<reference evidence="1 2" key="1">
    <citation type="submission" date="2021-01" db="EMBL/GenBank/DDBJ databases">
        <title>Whole genome shotgun sequence of Actinoplanes humidus NBRC 14915.</title>
        <authorList>
            <person name="Komaki H."/>
            <person name="Tamura T."/>
        </authorList>
    </citation>
    <scope>NUCLEOTIDE SEQUENCE [LARGE SCALE GENOMIC DNA]</scope>
    <source>
        <strain evidence="1 2">NBRC 14915</strain>
    </source>
</reference>
<accession>A0ABQ4A224</accession>
<evidence type="ECO:0008006" key="3">
    <source>
        <dbReference type="Google" id="ProtNLM"/>
    </source>
</evidence>
<evidence type="ECO:0000313" key="1">
    <source>
        <dbReference type="EMBL" id="GIE24902.1"/>
    </source>
</evidence>
<organism evidence="1 2">
    <name type="scientific">Winogradskya humida</name>
    <dbReference type="NCBI Taxonomy" id="113566"/>
    <lineage>
        <taxon>Bacteria</taxon>
        <taxon>Bacillati</taxon>
        <taxon>Actinomycetota</taxon>
        <taxon>Actinomycetes</taxon>
        <taxon>Micromonosporales</taxon>
        <taxon>Micromonosporaceae</taxon>
        <taxon>Winogradskya</taxon>
    </lineage>
</organism>
<keyword evidence="2" id="KW-1185">Reference proteome</keyword>
<dbReference type="EMBL" id="BOMN01000113">
    <property type="protein sequence ID" value="GIE24902.1"/>
    <property type="molecule type" value="Genomic_DNA"/>
</dbReference>
<evidence type="ECO:0000313" key="2">
    <source>
        <dbReference type="Proteomes" id="UP000603200"/>
    </source>
</evidence>
<gene>
    <name evidence="1" type="ORF">Ahu01nite_080040</name>
</gene>
<protein>
    <recommendedName>
        <fullName evidence="3">Helix-turn-helix protein</fullName>
    </recommendedName>
</protein>
<sequence length="76" mass="8501">MVSGHTLYYTVGQVSAMDGVSYRWLADRCRAGEVGHVYMARQRKFTAAQVEKVLQQYTVEGADRRSGSERVDGADE</sequence>
<name>A0ABQ4A224_9ACTN</name>
<comment type="caution">
    <text evidence="1">The sequence shown here is derived from an EMBL/GenBank/DDBJ whole genome shotgun (WGS) entry which is preliminary data.</text>
</comment>